<feature type="signal peptide" evidence="1">
    <location>
        <begin position="1"/>
        <end position="32"/>
    </location>
</feature>
<evidence type="ECO:0000313" key="2">
    <source>
        <dbReference type="EMBL" id="KAL3109020.1"/>
    </source>
</evidence>
<organism evidence="2 3">
    <name type="scientific">Heterodera trifolii</name>
    <dbReference type="NCBI Taxonomy" id="157864"/>
    <lineage>
        <taxon>Eukaryota</taxon>
        <taxon>Metazoa</taxon>
        <taxon>Ecdysozoa</taxon>
        <taxon>Nematoda</taxon>
        <taxon>Chromadorea</taxon>
        <taxon>Rhabditida</taxon>
        <taxon>Tylenchina</taxon>
        <taxon>Tylenchomorpha</taxon>
        <taxon>Tylenchoidea</taxon>
        <taxon>Heteroderidae</taxon>
        <taxon>Heteroderinae</taxon>
        <taxon>Heterodera</taxon>
    </lineage>
</organism>
<evidence type="ECO:0000313" key="3">
    <source>
        <dbReference type="Proteomes" id="UP001620626"/>
    </source>
</evidence>
<dbReference type="EMBL" id="JBICBT010000578">
    <property type="protein sequence ID" value="KAL3109020.1"/>
    <property type="molecule type" value="Genomic_DNA"/>
</dbReference>
<reference evidence="2 3" key="1">
    <citation type="submission" date="2024-10" db="EMBL/GenBank/DDBJ databases">
        <authorList>
            <person name="Kim D."/>
        </authorList>
    </citation>
    <scope>NUCLEOTIDE SEQUENCE [LARGE SCALE GENOMIC DNA]</scope>
    <source>
        <strain evidence="2">BH-2024</strain>
    </source>
</reference>
<evidence type="ECO:0000256" key="1">
    <source>
        <dbReference type="SAM" id="SignalP"/>
    </source>
</evidence>
<comment type="caution">
    <text evidence="2">The sequence shown here is derived from an EMBL/GenBank/DDBJ whole genome shotgun (WGS) entry which is preliminary data.</text>
</comment>
<evidence type="ECO:0008006" key="4">
    <source>
        <dbReference type="Google" id="ProtNLM"/>
    </source>
</evidence>
<gene>
    <name evidence="2" type="ORF">niasHT_012582</name>
</gene>
<dbReference type="AlphaFoldDB" id="A0ABD2L1C0"/>
<name>A0ABD2L1C0_9BILA</name>
<dbReference type="Proteomes" id="UP001620626">
    <property type="component" value="Unassembled WGS sequence"/>
</dbReference>
<feature type="chain" id="PRO_5044847403" description="Secreted protein" evidence="1">
    <location>
        <begin position="33"/>
        <end position="120"/>
    </location>
</feature>
<proteinExistence type="predicted"/>
<sequence length="120" mass="13532">MFVAFADHFFSPMFRALSLPLFFLIALKGANLDTICTHFCAGGGGGGGGSMKRRGDRPQHAHTLIRQISSRKRAQQHHCPHPNANTNQSSANNFIYQHRRHHHDTNTRRHHIAALFGQRL</sequence>
<keyword evidence="3" id="KW-1185">Reference proteome</keyword>
<accession>A0ABD2L1C0</accession>
<keyword evidence="1" id="KW-0732">Signal</keyword>
<protein>
    <recommendedName>
        <fullName evidence="4">Secreted protein</fullName>
    </recommendedName>
</protein>